<dbReference type="AlphaFoldDB" id="A0AAE1ZAW4"/>
<dbReference type="Pfam" id="PF13499">
    <property type="entry name" value="EF-hand_7"/>
    <property type="match status" value="1"/>
</dbReference>
<dbReference type="CDD" id="cd00154">
    <property type="entry name" value="Rab"/>
    <property type="match status" value="1"/>
</dbReference>
<dbReference type="CDD" id="cd00051">
    <property type="entry name" value="EFh"/>
    <property type="match status" value="1"/>
</dbReference>
<evidence type="ECO:0000256" key="5">
    <source>
        <dbReference type="SAM" id="Coils"/>
    </source>
</evidence>
<dbReference type="SUPFAM" id="SSF52540">
    <property type="entry name" value="P-loop containing nucleoside triphosphate hydrolases"/>
    <property type="match status" value="1"/>
</dbReference>
<dbReference type="Gene3D" id="1.10.238.10">
    <property type="entry name" value="EF-hand"/>
    <property type="match status" value="1"/>
</dbReference>
<dbReference type="SMART" id="SM00054">
    <property type="entry name" value="EFh"/>
    <property type="match status" value="2"/>
</dbReference>
<dbReference type="PROSITE" id="PS00018">
    <property type="entry name" value="EF_HAND_1"/>
    <property type="match status" value="1"/>
</dbReference>
<dbReference type="SUPFAM" id="SSF47473">
    <property type="entry name" value="EF-hand"/>
    <property type="match status" value="1"/>
</dbReference>
<reference evidence="7" key="2">
    <citation type="journal article" date="2023" name="Infect Dis Poverty">
        <title>Chromosome-scale genome of the human blood fluke Schistosoma mekongi and its implications for public health.</title>
        <authorList>
            <person name="Zhou M."/>
            <person name="Xu L."/>
            <person name="Xu D."/>
            <person name="Chen W."/>
            <person name="Khan J."/>
            <person name="Hu Y."/>
            <person name="Huang H."/>
            <person name="Wei H."/>
            <person name="Zhang Y."/>
            <person name="Chusongsang P."/>
            <person name="Tanasarnprasert K."/>
            <person name="Hu X."/>
            <person name="Limpanont Y."/>
            <person name="Lv Z."/>
        </authorList>
    </citation>
    <scope>NUCLEOTIDE SEQUENCE</scope>
    <source>
        <strain evidence="7">LV_2022a</strain>
    </source>
</reference>
<protein>
    <recommendedName>
        <fullName evidence="6">EF-hand domain-containing protein</fullName>
    </recommendedName>
</protein>
<evidence type="ECO:0000256" key="3">
    <source>
        <dbReference type="ARBA" id="ARBA00023134"/>
    </source>
</evidence>
<proteinExistence type="predicted"/>
<dbReference type="InterPro" id="IPR027417">
    <property type="entry name" value="P-loop_NTPase"/>
</dbReference>
<dbReference type="InterPro" id="IPR011992">
    <property type="entry name" value="EF-hand-dom_pair"/>
</dbReference>
<dbReference type="SMART" id="SM00173">
    <property type="entry name" value="RAS"/>
    <property type="match status" value="1"/>
</dbReference>
<keyword evidence="4" id="KW-0449">Lipoprotein</keyword>
<evidence type="ECO:0000313" key="8">
    <source>
        <dbReference type="Proteomes" id="UP001292079"/>
    </source>
</evidence>
<dbReference type="FunFam" id="3.40.50.300:FF:001129">
    <property type="entry name" value="ras-related protein Rab-44 isoform X2"/>
    <property type="match status" value="1"/>
</dbReference>
<organism evidence="7 8">
    <name type="scientific">Schistosoma mekongi</name>
    <name type="common">Parasitic worm</name>
    <dbReference type="NCBI Taxonomy" id="38744"/>
    <lineage>
        <taxon>Eukaryota</taxon>
        <taxon>Metazoa</taxon>
        <taxon>Spiralia</taxon>
        <taxon>Lophotrochozoa</taxon>
        <taxon>Platyhelminthes</taxon>
        <taxon>Trematoda</taxon>
        <taxon>Digenea</taxon>
        <taxon>Strigeidida</taxon>
        <taxon>Schistosomatoidea</taxon>
        <taxon>Schistosomatidae</taxon>
        <taxon>Schistosoma</taxon>
    </lineage>
</organism>
<dbReference type="PROSITE" id="PS51419">
    <property type="entry name" value="RAB"/>
    <property type="match status" value="1"/>
</dbReference>
<dbReference type="Pfam" id="PF00071">
    <property type="entry name" value="Ras"/>
    <property type="match status" value="1"/>
</dbReference>
<dbReference type="GO" id="GO:0005509">
    <property type="term" value="F:calcium ion binding"/>
    <property type="evidence" value="ECO:0007669"/>
    <property type="project" value="InterPro"/>
</dbReference>
<dbReference type="SMART" id="SM00176">
    <property type="entry name" value="RAN"/>
    <property type="match status" value="1"/>
</dbReference>
<keyword evidence="2" id="KW-0106">Calcium</keyword>
<reference evidence="7" key="1">
    <citation type="submission" date="2022-04" db="EMBL/GenBank/DDBJ databases">
        <authorList>
            <person name="Xu L."/>
            <person name="Lv Z."/>
        </authorList>
    </citation>
    <scope>NUCLEOTIDE SEQUENCE</scope>
    <source>
        <strain evidence="7">LV_2022a</strain>
    </source>
</reference>
<evidence type="ECO:0000256" key="1">
    <source>
        <dbReference type="ARBA" id="ARBA00022741"/>
    </source>
</evidence>
<gene>
    <name evidence="7" type="ORF">MN116_006069</name>
</gene>
<dbReference type="InterPro" id="IPR001806">
    <property type="entry name" value="Small_GTPase"/>
</dbReference>
<dbReference type="InterPro" id="IPR050227">
    <property type="entry name" value="Rab"/>
</dbReference>
<dbReference type="PANTHER" id="PTHR47977">
    <property type="entry name" value="RAS-RELATED PROTEIN RAB"/>
    <property type="match status" value="1"/>
</dbReference>
<dbReference type="Gene3D" id="3.40.50.300">
    <property type="entry name" value="P-loop containing nucleotide triphosphate hydrolases"/>
    <property type="match status" value="1"/>
</dbReference>
<dbReference type="EMBL" id="JALJAT010000004">
    <property type="protein sequence ID" value="KAK4470523.1"/>
    <property type="molecule type" value="Genomic_DNA"/>
</dbReference>
<feature type="domain" description="EF-hand" evidence="6">
    <location>
        <begin position="42"/>
        <end position="77"/>
    </location>
</feature>
<dbReference type="PROSITE" id="PS50222">
    <property type="entry name" value="EF_HAND_2"/>
    <property type="match status" value="1"/>
</dbReference>
<dbReference type="InterPro" id="IPR002048">
    <property type="entry name" value="EF_hand_dom"/>
</dbReference>
<dbReference type="Proteomes" id="UP001292079">
    <property type="component" value="Unassembled WGS sequence"/>
</dbReference>
<keyword evidence="1" id="KW-0547">Nucleotide-binding</keyword>
<dbReference type="PRINTS" id="PR00449">
    <property type="entry name" value="RASTRNSFRMNG"/>
</dbReference>
<dbReference type="InterPro" id="IPR005225">
    <property type="entry name" value="Small_GTP-bd"/>
</dbReference>
<name>A0AAE1ZAW4_SCHME</name>
<sequence>MMTDCNTDMIDQARLLFMHCDTDDCGYLTRQALDRLSDRLPLTSSQLDFVFNLLDKDKNGQLTLDEFIQGFGHFIVDKAANNYLLDEEIDEQYNQIILSLDPENMLKSYEQVKHIWKYMKLANSHLLPEFEDMLRAIMKEVNNARVEYENMERMIQTKIMKQDEELHNLVEELESQVNQEKEQLKQKEEIKERELKEELNNKVQEKEKLLNDLVQQFEKASIKVEELQKTRTCISQEKEKLLQEKEDLERKLEESQEMLNECKEYIDTLQKKAREERRRRAKAAIELSEGIALERETLVRQLDMLRTINQKLVDEQEFKSQTIYTIKESSQATDLRDFHNKSQSLDLTSAKNAGTTIKDTAALPHLLCSSTDLDATHFEMITDARRGSTLSNYFTPVILNDENMREGDLENIDESEEYEEVFNQYPTNIHTPSIRKASQKSRAHTSGSTEVCFMPNGRRVSPDGASYMSSHADSTTNGTFAERVYKVIFVGDSGVGKSSIIRKFVSGVFDLNLPLTVAIDFHVKFMHCDGTNLYLQLWDTAGQEKFRSITRQYYRKSDGVIIVFDATNESSFLAVRSWLQSVTEETDENTVILILENKSDLIEENDNQRAVSKSTIDKIARAYKTMCFDVSAKTGHNIEEAFMVMARKLKEKEVYELQTLQNLKNDASTKKNTCCR</sequence>
<dbReference type="SMART" id="SM00175">
    <property type="entry name" value="RAB"/>
    <property type="match status" value="1"/>
</dbReference>
<dbReference type="GO" id="GO:0005525">
    <property type="term" value="F:GTP binding"/>
    <property type="evidence" value="ECO:0007669"/>
    <property type="project" value="UniProtKB-KW"/>
</dbReference>
<dbReference type="GO" id="GO:0003924">
    <property type="term" value="F:GTPase activity"/>
    <property type="evidence" value="ECO:0007669"/>
    <property type="project" value="InterPro"/>
</dbReference>
<keyword evidence="3" id="KW-0342">GTP-binding</keyword>
<keyword evidence="5" id="KW-0175">Coiled coil</keyword>
<dbReference type="SMART" id="SM00174">
    <property type="entry name" value="RHO"/>
    <property type="match status" value="1"/>
</dbReference>
<comment type="caution">
    <text evidence="7">The sequence shown here is derived from an EMBL/GenBank/DDBJ whole genome shotgun (WGS) entry which is preliminary data.</text>
</comment>
<feature type="coiled-coil region" evidence="5">
    <location>
        <begin position="134"/>
        <end position="286"/>
    </location>
</feature>
<accession>A0AAE1ZAW4</accession>
<evidence type="ECO:0000256" key="4">
    <source>
        <dbReference type="ARBA" id="ARBA00023288"/>
    </source>
</evidence>
<keyword evidence="8" id="KW-1185">Reference proteome</keyword>
<dbReference type="SMART" id="SM00177">
    <property type="entry name" value="ARF"/>
    <property type="match status" value="1"/>
</dbReference>
<dbReference type="PROSITE" id="PS51417">
    <property type="entry name" value="ARF"/>
    <property type="match status" value="1"/>
</dbReference>
<dbReference type="InterPro" id="IPR018247">
    <property type="entry name" value="EF_Hand_1_Ca_BS"/>
</dbReference>
<evidence type="ECO:0000256" key="2">
    <source>
        <dbReference type="ARBA" id="ARBA00022837"/>
    </source>
</evidence>
<evidence type="ECO:0000313" key="7">
    <source>
        <dbReference type="EMBL" id="KAK4470523.1"/>
    </source>
</evidence>
<dbReference type="NCBIfam" id="TIGR00231">
    <property type="entry name" value="small_GTP"/>
    <property type="match status" value="1"/>
</dbReference>
<dbReference type="PROSITE" id="PS51421">
    <property type="entry name" value="RAS"/>
    <property type="match status" value="1"/>
</dbReference>
<evidence type="ECO:0000259" key="6">
    <source>
        <dbReference type="PROSITE" id="PS50222"/>
    </source>
</evidence>